<reference evidence="3 4" key="1">
    <citation type="submission" date="2021-06" db="EMBL/GenBank/DDBJ databases">
        <title>Ecological speciation of a Streptomyces species isolated from different habitats and geographic origins.</title>
        <authorList>
            <person name="Wang J."/>
        </authorList>
    </citation>
    <scope>NUCLEOTIDE SEQUENCE [LARGE SCALE GENOMIC DNA]</scope>
    <source>
        <strain evidence="3 4">FXJ8.012</strain>
    </source>
</reference>
<keyword evidence="4" id="KW-1185">Reference proteome</keyword>
<proteinExistence type="predicted"/>
<sequence>MPNTAVLHAADDAPAPWADRIGRWLMAFDAVATLGALARGIQIMTDVSDERLLTEAWRTFAYVLFAGLWALVAVAPRGQRGLWELLLLHKTAVTVFALAVGHVPESSQTALVDGFLVVSTAAAYVLCRGWQAWRPAAPAPVGGAPVPARTDASATHA</sequence>
<feature type="transmembrane region" description="Helical" evidence="2">
    <location>
        <begin position="56"/>
        <end position="75"/>
    </location>
</feature>
<feature type="region of interest" description="Disordered" evidence="1">
    <location>
        <begin position="138"/>
        <end position="157"/>
    </location>
</feature>
<feature type="transmembrane region" description="Helical" evidence="2">
    <location>
        <begin position="82"/>
        <end position="103"/>
    </location>
</feature>
<protein>
    <submittedName>
        <fullName evidence="3">Uncharacterized protein</fullName>
    </submittedName>
</protein>
<feature type="transmembrane region" description="Helical" evidence="2">
    <location>
        <begin position="109"/>
        <end position="127"/>
    </location>
</feature>
<evidence type="ECO:0000256" key="1">
    <source>
        <dbReference type="SAM" id="MobiDB-lite"/>
    </source>
</evidence>
<name>A0ABS7WDJ9_STROV</name>
<comment type="caution">
    <text evidence="3">The sequence shown here is derived from an EMBL/GenBank/DDBJ whole genome shotgun (WGS) entry which is preliminary data.</text>
</comment>
<gene>
    <name evidence="3" type="ORF">KVH32_29530</name>
</gene>
<feature type="compositionally biased region" description="Low complexity" evidence="1">
    <location>
        <begin position="138"/>
        <end position="148"/>
    </location>
</feature>
<keyword evidence="2" id="KW-1133">Transmembrane helix</keyword>
<accession>A0ABS7WDJ9</accession>
<keyword evidence="2" id="KW-0472">Membrane</keyword>
<evidence type="ECO:0000313" key="4">
    <source>
        <dbReference type="Proteomes" id="UP000758701"/>
    </source>
</evidence>
<keyword evidence="2" id="KW-0812">Transmembrane</keyword>
<dbReference type="EMBL" id="JAHSTP010000015">
    <property type="protein sequence ID" value="MBZ6155276.1"/>
    <property type="molecule type" value="Genomic_DNA"/>
</dbReference>
<feature type="transmembrane region" description="Helical" evidence="2">
    <location>
        <begin position="24"/>
        <end position="44"/>
    </location>
</feature>
<organism evidence="3 4">
    <name type="scientific">Streptomyces olivaceus</name>
    <dbReference type="NCBI Taxonomy" id="47716"/>
    <lineage>
        <taxon>Bacteria</taxon>
        <taxon>Bacillati</taxon>
        <taxon>Actinomycetota</taxon>
        <taxon>Actinomycetes</taxon>
        <taxon>Kitasatosporales</taxon>
        <taxon>Streptomycetaceae</taxon>
        <taxon>Streptomyces</taxon>
    </lineage>
</organism>
<dbReference type="RefSeq" id="WP_051159455.1">
    <property type="nucleotide sequence ID" value="NZ_JAHSSQ010000005.1"/>
</dbReference>
<evidence type="ECO:0000313" key="3">
    <source>
        <dbReference type="EMBL" id="MBZ6155276.1"/>
    </source>
</evidence>
<dbReference type="Proteomes" id="UP000758701">
    <property type="component" value="Unassembled WGS sequence"/>
</dbReference>
<evidence type="ECO:0000256" key="2">
    <source>
        <dbReference type="SAM" id="Phobius"/>
    </source>
</evidence>